<evidence type="ECO:0000313" key="9">
    <source>
        <dbReference type="Proteomes" id="UP000265848"/>
    </source>
</evidence>
<keyword evidence="3" id="KW-0813">Transport</keyword>
<dbReference type="EMBL" id="QWJJ01000006">
    <property type="protein sequence ID" value="RII39186.1"/>
    <property type="molecule type" value="Genomic_DNA"/>
</dbReference>
<protein>
    <recommendedName>
        <fullName evidence="6">Probable sugar-binding periplasmic protein</fullName>
    </recommendedName>
</protein>
<feature type="chain" id="PRO_5017202207" description="Probable sugar-binding periplasmic protein" evidence="7">
    <location>
        <begin position="23"/>
        <end position="414"/>
    </location>
</feature>
<accession>A0A399J964</accession>
<comment type="function">
    <text evidence="5">Part of a binding-protein-dependent transport system for a sugar.</text>
</comment>
<evidence type="ECO:0000256" key="6">
    <source>
        <dbReference type="ARBA" id="ARBA00049753"/>
    </source>
</evidence>
<organism evidence="8 9">
    <name type="scientific">Pseudooceanicola sediminis</name>
    <dbReference type="NCBI Taxonomy" id="2211117"/>
    <lineage>
        <taxon>Bacteria</taxon>
        <taxon>Pseudomonadati</taxon>
        <taxon>Pseudomonadota</taxon>
        <taxon>Alphaproteobacteria</taxon>
        <taxon>Rhodobacterales</taxon>
        <taxon>Paracoccaceae</taxon>
        <taxon>Pseudooceanicola</taxon>
    </lineage>
</organism>
<dbReference type="GO" id="GO:0042597">
    <property type="term" value="C:periplasmic space"/>
    <property type="evidence" value="ECO:0007669"/>
    <property type="project" value="UniProtKB-SubCell"/>
</dbReference>
<evidence type="ECO:0000256" key="7">
    <source>
        <dbReference type="SAM" id="SignalP"/>
    </source>
</evidence>
<sequence length="414" mass="44286">MKLKSVFAASTAVTLLALPALAEPKAEVLHWWTSGSEAKSVAVLQEEFAERGGTWTDMPVAGGGGDAAMTALRARVLSGNAPTAVQLKGPAIQEWYEEGVLADISDVAEEQGWADVLPDQLAAHMKCDGEWCAAPVNVHRVNWLWGNAEILEQNGIEMPTTWEEFNAAADKLKAAGITPLAHGGQSWQDATVFETVVLAQGADFYQSALVDLDPEALSSDTMVKVFDEMRTLRGYVDDNFSGRDWNLATAMVMNGEAAFQIMGDWAKGEFLAAGKEPGKDFLCAATPGHGYLYNVDSFAMFDVSGDEDKVEGQNILAELIVGPSFQETFNLNKGSIPVRNDVSLDKFDSCAIKSSEDMQADAADGSLLPSYAHGMALRGEAAGAITDVVTAHFNSDMSSEDAVKMLSEAVANVM</sequence>
<evidence type="ECO:0000313" key="8">
    <source>
        <dbReference type="EMBL" id="RII39186.1"/>
    </source>
</evidence>
<name>A0A399J964_9RHOB</name>
<dbReference type="SUPFAM" id="SSF53850">
    <property type="entry name" value="Periplasmic binding protein-like II"/>
    <property type="match status" value="1"/>
</dbReference>
<dbReference type="Gene3D" id="3.40.190.10">
    <property type="entry name" value="Periplasmic binding protein-like II"/>
    <property type="match status" value="2"/>
</dbReference>
<evidence type="ECO:0000256" key="3">
    <source>
        <dbReference type="ARBA" id="ARBA00022448"/>
    </source>
</evidence>
<keyword evidence="9" id="KW-1185">Reference proteome</keyword>
<dbReference type="RefSeq" id="WP_119398626.1">
    <property type="nucleotide sequence ID" value="NZ_QWJJ01000006.1"/>
</dbReference>
<dbReference type="Pfam" id="PF01547">
    <property type="entry name" value="SBP_bac_1"/>
    <property type="match status" value="1"/>
</dbReference>
<dbReference type="Proteomes" id="UP000265848">
    <property type="component" value="Unassembled WGS sequence"/>
</dbReference>
<feature type="signal peptide" evidence="7">
    <location>
        <begin position="1"/>
        <end position="22"/>
    </location>
</feature>
<dbReference type="PANTHER" id="PTHR43649:SF28">
    <property type="entry name" value="BINDING PROTEIN COMPONENT OF ABC SUGAR TRANSPORTER-RELATED"/>
    <property type="match status" value="1"/>
</dbReference>
<dbReference type="InterPro" id="IPR050490">
    <property type="entry name" value="Bact_solute-bd_prot1"/>
</dbReference>
<dbReference type="InterPro" id="IPR006059">
    <property type="entry name" value="SBP"/>
</dbReference>
<comment type="subcellular location">
    <subcellularLocation>
        <location evidence="1">Periplasm</location>
    </subcellularLocation>
</comment>
<dbReference type="AlphaFoldDB" id="A0A399J964"/>
<comment type="similarity">
    <text evidence="2">Belongs to the bacterial solute-binding protein 1 family.</text>
</comment>
<proteinExistence type="inferred from homology"/>
<evidence type="ECO:0000256" key="4">
    <source>
        <dbReference type="ARBA" id="ARBA00022729"/>
    </source>
</evidence>
<evidence type="ECO:0000256" key="2">
    <source>
        <dbReference type="ARBA" id="ARBA00008520"/>
    </source>
</evidence>
<evidence type="ECO:0000256" key="1">
    <source>
        <dbReference type="ARBA" id="ARBA00004418"/>
    </source>
</evidence>
<comment type="caution">
    <text evidence="8">The sequence shown here is derived from an EMBL/GenBank/DDBJ whole genome shotgun (WGS) entry which is preliminary data.</text>
</comment>
<dbReference type="PANTHER" id="PTHR43649">
    <property type="entry name" value="ARABINOSE-BINDING PROTEIN-RELATED"/>
    <property type="match status" value="1"/>
</dbReference>
<dbReference type="OrthoDB" id="9798191at2"/>
<reference evidence="8 9" key="1">
    <citation type="submission" date="2018-08" db="EMBL/GenBank/DDBJ databases">
        <title>Pseudooceanicola sediminis CY03 in the family Rhodobacteracea.</title>
        <authorList>
            <person name="Zhang Y.-J."/>
        </authorList>
    </citation>
    <scope>NUCLEOTIDE SEQUENCE [LARGE SCALE GENOMIC DNA]</scope>
    <source>
        <strain evidence="8 9">CY03</strain>
    </source>
</reference>
<evidence type="ECO:0000256" key="5">
    <source>
        <dbReference type="ARBA" id="ARBA00049629"/>
    </source>
</evidence>
<keyword evidence="4 7" id="KW-0732">Signal</keyword>
<gene>
    <name evidence="8" type="ORF">DL237_08535</name>
</gene>